<evidence type="ECO:0000256" key="6">
    <source>
        <dbReference type="ARBA" id="ARBA00038411"/>
    </source>
</evidence>
<dbReference type="EMBL" id="KE125588">
    <property type="protein sequence ID" value="EPB67740.1"/>
    <property type="molecule type" value="Genomic_DNA"/>
</dbReference>
<comment type="subcellular location">
    <subcellularLocation>
        <location evidence="1">Cytoplasm</location>
        <location evidence="1">Cytoskeleton</location>
        <location evidence="1">Cilium basal body</location>
    </subcellularLocation>
</comment>
<dbReference type="PANTHER" id="PTHR12968">
    <property type="entry name" value="B9 DOMAIN-CONTAINING"/>
    <property type="match status" value="1"/>
</dbReference>
<gene>
    <name evidence="9" type="ORF">ANCCEY_13171</name>
</gene>
<dbReference type="AlphaFoldDB" id="A0A0D6L7K3"/>
<dbReference type="Proteomes" id="UP000054495">
    <property type="component" value="Unassembled WGS sequence"/>
</dbReference>
<evidence type="ECO:0000313" key="10">
    <source>
        <dbReference type="Proteomes" id="UP000054495"/>
    </source>
</evidence>
<evidence type="ECO:0000256" key="7">
    <source>
        <dbReference type="ARBA" id="ARBA00039274"/>
    </source>
</evidence>
<accession>A0A0D6L7K3</accession>
<dbReference type="Pfam" id="PF07162">
    <property type="entry name" value="B9-C2"/>
    <property type="match status" value="1"/>
</dbReference>
<sequence>MAQEKTFLLLINAHVESAEFPDIPSLCVKFSTCFGPDWRHVAGAIEGLSATCFKGDSYRFVPDLPISATFSSTNPYKWPQLVFSCYGHDLLGHDVIRGYGALPIPTVPGRTSASYSLGGLNGDSQTEPEEAPGVVRPPVMYSAPVMTAVPVSPVLHYDVVKPQRSQVRNLVGSYAREEGHLSDTTLELPFRRARARKLAARKAARKHKKSLKKHRKVNKQ</sequence>
<name>A0A0D6L7K3_9BILA</name>
<dbReference type="PANTHER" id="PTHR12968:SF1">
    <property type="entry name" value="B9 DOMAIN-CONTAINING PROTEIN 1"/>
    <property type="match status" value="1"/>
</dbReference>
<organism evidence="9 10">
    <name type="scientific">Ancylostoma ceylanicum</name>
    <dbReference type="NCBI Taxonomy" id="53326"/>
    <lineage>
        <taxon>Eukaryota</taxon>
        <taxon>Metazoa</taxon>
        <taxon>Ecdysozoa</taxon>
        <taxon>Nematoda</taxon>
        <taxon>Chromadorea</taxon>
        <taxon>Rhabditida</taxon>
        <taxon>Rhabditina</taxon>
        <taxon>Rhabditomorpha</taxon>
        <taxon>Strongyloidea</taxon>
        <taxon>Ancylostomatidae</taxon>
        <taxon>Ancylostomatinae</taxon>
        <taxon>Ancylostoma</taxon>
    </lineage>
</organism>
<evidence type="ECO:0000256" key="5">
    <source>
        <dbReference type="ARBA" id="ARBA00023273"/>
    </source>
</evidence>
<feature type="region of interest" description="Disordered" evidence="8">
    <location>
        <begin position="200"/>
        <end position="220"/>
    </location>
</feature>
<evidence type="ECO:0000256" key="1">
    <source>
        <dbReference type="ARBA" id="ARBA00004120"/>
    </source>
</evidence>
<reference evidence="9 10" key="1">
    <citation type="submission" date="2013-05" db="EMBL/GenBank/DDBJ databases">
        <title>Draft genome of the parasitic nematode Anyclostoma ceylanicum.</title>
        <authorList>
            <person name="Mitreva M."/>
        </authorList>
    </citation>
    <scope>NUCLEOTIDE SEQUENCE [LARGE SCALE GENOMIC DNA]</scope>
</reference>
<dbReference type="GO" id="GO:0060271">
    <property type="term" value="P:cilium assembly"/>
    <property type="evidence" value="ECO:0007669"/>
    <property type="project" value="TreeGrafter"/>
</dbReference>
<keyword evidence="5" id="KW-0966">Cell projection</keyword>
<dbReference type="PROSITE" id="PS51381">
    <property type="entry name" value="C2_B9"/>
    <property type="match status" value="1"/>
</dbReference>
<evidence type="ECO:0000256" key="4">
    <source>
        <dbReference type="ARBA" id="ARBA00023212"/>
    </source>
</evidence>
<evidence type="ECO:0000256" key="2">
    <source>
        <dbReference type="ARBA" id="ARBA00022490"/>
    </source>
</evidence>
<keyword evidence="2" id="KW-0963">Cytoplasm</keyword>
<dbReference type="InterPro" id="IPR010796">
    <property type="entry name" value="C2_B9-type_dom"/>
</dbReference>
<proteinExistence type="inferred from homology"/>
<dbReference type="GO" id="GO:0036038">
    <property type="term" value="C:MKS complex"/>
    <property type="evidence" value="ECO:0007669"/>
    <property type="project" value="TreeGrafter"/>
</dbReference>
<comment type="similarity">
    <text evidence="6">Belongs to the B9D family.</text>
</comment>
<protein>
    <recommendedName>
        <fullName evidence="7">B9 domain-containing protein 1</fullName>
    </recommendedName>
</protein>
<keyword evidence="10" id="KW-1185">Reference proteome</keyword>
<evidence type="ECO:0000313" key="9">
    <source>
        <dbReference type="EMBL" id="EPB67740.1"/>
    </source>
</evidence>
<evidence type="ECO:0000256" key="8">
    <source>
        <dbReference type="SAM" id="MobiDB-lite"/>
    </source>
</evidence>
<evidence type="ECO:0000256" key="3">
    <source>
        <dbReference type="ARBA" id="ARBA00022794"/>
    </source>
</evidence>
<keyword evidence="4" id="KW-0206">Cytoskeleton</keyword>
<keyword evidence="3" id="KW-0970">Cilium biogenesis/degradation</keyword>